<sequence length="353" mass="39992">MDEDPDDSAKSQVLNNYPILKDIINKCDLPTIASLQKVNRRFREVIGIVNPKFTIHSIAIHIGSKEINLDIYKNQDEQIFPTGSLLNISYQKNGENCCIETLDRDVRNIGRRMEDVFSRDLVSILNFQKFPLESLSIMDTSAKGSGFPLSFLNVVRFLLEEMRWQNRIIKTKELQFTSMTGLGIGSFCKCIAPRILKKYTFINYGPSSANVADFEGMEMQAEKLVEYEQSGVGTLGNVSKISHLKRASLEVERMGHEKLVQLKHEFLRLGPPKDFKILVKHLQPPGNSLGPIFGDKTSGMSWFYRTNFNGKVLRIHISHSEEGSVVEFNFVTILDVTIGAMVQVELLPTEDDK</sequence>
<dbReference type="AlphaFoldDB" id="A0AAE9D4V4"/>
<name>A0AAE9D4V4_CAEBR</name>
<organism evidence="1 2">
    <name type="scientific">Caenorhabditis briggsae</name>
    <dbReference type="NCBI Taxonomy" id="6238"/>
    <lineage>
        <taxon>Eukaryota</taxon>
        <taxon>Metazoa</taxon>
        <taxon>Ecdysozoa</taxon>
        <taxon>Nematoda</taxon>
        <taxon>Chromadorea</taxon>
        <taxon>Rhabditida</taxon>
        <taxon>Rhabditina</taxon>
        <taxon>Rhabditomorpha</taxon>
        <taxon>Rhabditoidea</taxon>
        <taxon>Rhabditidae</taxon>
        <taxon>Peloderinae</taxon>
        <taxon>Caenorhabditis</taxon>
    </lineage>
</organism>
<dbReference type="EMBL" id="CP090895">
    <property type="protein sequence ID" value="ULT92488.1"/>
    <property type="molecule type" value="Genomic_DNA"/>
</dbReference>
<gene>
    <name evidence="1" type="ORF">L3Y34_009939</name>
</gene>
<accession>A0AAE9D4V4</accession>
<dbReference type="PANTHER" id="PTHR23014">
    <property type="entry name" value="F-BOX A PROTEIN"/>
    <property type="match status" value="1"/>
</dbReference>
<protein>
    <recommendedName>
        <fullName evidence="3">F-box domain-containing protein</fullName>
    </recommendedName>
</protein>
<dbReference type="PANTHER" id="PTHR23014:SF1">
    <property type="entry name" value="DUF38 DOMAIN-CONTAINING PROTEIN-RELATED"/>
    <property type="match status" value="1"/>
</dbReference>
<evidence type="ECO:0000313" key="1">
    <source>
        <dbReference type="EMBL" id="ULT92488.1"/>
    </source>
</evidence>
<reference evidence="1 2" key="1">
    <citation type="submission" date="2022-02" db="EMBL/GenBank/DDBJ databases">
        <title>Chromosome-level reference genomes for two strains of Caenorhabditis briggsae: an improved platform for comparative genomics.</title>
        <authorList>
            <person name="Stevens L."/>
            <person name="Andersen E.C."/>
        </authorList>
    </citation>
    <scope>NUCLEOTIDE SEQUENCE [LARGE SCALE GENOMIC DNA]</scope>
    <source>
        <strain evidence="1">QX1410_ONT</strain>
        <tissue evidence="1">Whole-organism</tissue>
    </source>
</reference>
<proteinExistence type="predicted"/>
<dbReference type="Proteomes" id="UP000827892">
    <property type="component" value="Chromosome V"/>
</dbReference>
<evidence type="ECO:0000313" key="2">
    <source>
        <dbReference type="Proteomes" id="UP000827892"/>
    </source>
</evidence>
<evidence type="ECO:0008006" key="3">
    <source>
        <dbReference type="Google" id="ProtNLM"/>
    </source>
</evidence>